<name>A0A6N8TI39_SHIZO</name>
<dbReference type="AlphaFoldDB" id="A0A6N8TI39"/>
<reference evidence="2 3" key="1">
    <citation type="submission" date="2019-12" db="EMBL/GenBank/DDBJ databases">
        <title>Shinella granuli gen. nov., sp. nov., and proposal of the reclassification of Zoogloea ramigera ATCC 19623 as Shinella zoogloeoides sp. nov.</title>
        <authorList>
            <person name="Gao J."/>
        </authorList>
    </citation>
    <scope>NUCLEOTIDE SEQUENCE [LARGE SCALE GENOMIC DNA]</scope>
    <source>
        <strain evidence="2 3">DSM 287</strain>
    </source>
</reference>
<proteinExistence type="predicted"/>
<evidence type="ECO:0000313" key="3">
    <source>
        <dbReference type="Proteomes" id="UP000440304"/>
    </source>
</evidence>
<sequence length="155" mass="18001">MTDRKKPLYRSVNTRTHGVRHGAGGEYRWSRRREDRVHDGAMRGGQRHGLDYTPLFRFLLSRVGEDWDTVFAEAAARLDRHEPVFWMVARSEAEEKPFVRIGESSYYSGLFVDEDNRLRLVDPDLRVEHMEPGCACCTHTFNGIPFTRKYSPPAD</sequence>
<gene>
    <name evidence="2" type="ORF">GR156_11280</name>
</gene>
<comment type="caution">
    <text evidence="2">The sequence shown here is derived from an EMBL/GenBank/DDBJ whole genome shotgun (WGS) entry which is preliminary data.</text>
</comment>
<organism evidence="2 3">
    <name type="scientific">Shinella zoogloeoides</name>
    <name type="common">Crabtreella saccharophila</name>
    <dbReference type="NCBI Taxonomy" id="352475"/>
    <lineage>
        <taxon>Bacteria</taxon>
        <taxon>Pseudomonadati</taxon>
        <taxon>Pseudomonadota</taxon>
        <taxon>Alphaproteobacteria</taxon>
        <taxon>Hyphomicrobiales</taxon>
        <taxon>Rhizobiaceae</taxon>
        <taxon>Shinella</taxon>
    </lineage>
</organism>
<dbReference type="RefSeq" id="WP_160786267.1">
    <property type="nucleotide sequence ID" value="NZ_CP086610.1"/>
</dbReference>
<feature type="region of interest" description="Disordered" evidence="1">
    <location>
        <begin position="1"/>
        <end position="25"/>
    </location>
</feature>
<dbReference type="OrthoDB" id="450143at2"/>
<dbReference type="EMBL" id="WUML01000007">
    <property type="protein sequence ID" value="MXO00888.1"/>
    <property type="molecule type" value="Genomic_DNA"/>
</dbReference>
<dbReference type="Proteomes" id="UP000440304">
    <property type="component" value="Unassembled WGS sequence"/>
</dbReference>
<evidence type="ECO:0000313" key="2">
    <source>
        <dbReference type="EMBL" id="MXO00888.1"/>
    </source>
</evidence>
<accession>A0A6N8TI39</accession>
<evidence type="ECO:0000256" key="1">
    <source>
        <dbReference type="SAM" id="MobiDB-lite"/>
    </source>
</evidence>
<protein>
    <submittedName>
        <fullName evidence="2">Uncharacterized protein</fullName>
    </submittedName>
</protein>